<feature type="compositionally biased region" description="Polar residues" evidence="1">
    <location>
        <begin position="112"/>
        <end position="148"/>
    </location>
</feature>
<dbReference type="Proteomes" id="UP000637383">
    <property type="component" value="Unassembled WGS sequence"/>
</dbReference>
<evidence type="ECO:0000313" key="2">
    <source>
        <dbReference type="EMBL" id="MBD2736434.1"/>
    </source>
</evidence>
<accession>A0ABR8KCI4</accession>
<evidence type="ECO:0000256" key="1">
    <source>
        <dbReference type="SAM" id="MobiDB-lite"/>
    </source>
</evidence>
<reference evidence="2 3" key="1">
    <citation type="journal article" date="2020" name="ISME J.">
        <title>Comparative genomics reveals insights into cyanobacterial evolution and habitat adaptation.</title>
        <authorList>
            <person name="Chen M.Y."/>
            <person name="Teng W.K."/>
            <person name="Zhao L."/>
            <person name="Hu C.X."/>
            <person name="Zhou Y.K."/>
            <person name="Han B.P."/>
            <person name="Song L.R."/>
            <person name="Shu W.S."/>
        </authorList>
    </citation>
    <scope>NUCLEOTIDE SEQUENCE [LARGE SCALE GENOMIC DNA]</scope>
    <source>
        <strain evidence="2 3">FACHB-159</strain>
    </source>
</reference>
<comment type="caution">
    <text evidence="2">The sequence shown here is derived from an EMBL/GenBank/DDBJ whole genome shotgun (WGS) entry which is preliminary data.</text>
</comment>
<feature type="region of interest" description="Disordered" evidence="1">
    <location>
        <begin position="106"/>
        <end position="167"/>
    </location>
</feature>
<organism evidence="2 3">
    <name type="scientific">Nostoc paludosum FACHB-159</name>
    <dbReference type="NCBI Taxonomy" id="2692908"/>
    <lineage>
        <taxon>Bacteria</taxon>
        <taxon>Bacillati</taxon>
        <taxon>Cyanobacteriota</taxon>
        <taxon>Cyanophyceae</taxon>
        <taxon>Nostocales</taxon>
        <taxon>Nostocaceae</taxon>
        <taxon>Nostoc</taxon>
    </lineage>
</organism>
<sequence length="167" mass="18441">MSEYTLVVRIPQAGNREINYSINLSGLDENYPDDYFRHEKHRLAISQAIEQQSARKVSSANLKSIISTWILDIKSGLHRTVVTLDLPPDVSSPVQTITTPITNNITLPAKQPTRQPLTPTTVVQTAKNPTVESVNTTNIPSPSSVNNSEKPKEPPPDVRADTNKADF</sequence>
<evidence type="ECO:0000313" key="3">
    <source>
        <dbReference type="Proteomes" id="UP000637383"/>
    </source>
</evidence>
<proteinExistence type="predicted"/>
<name>A0ABR8KCI4_9NOSO</name>
<feature type="compositionally biased region" description="Basic and acidic residues" evidence="1">
    <location>
        <begin position="149"/>
        <end position="167"/>
    </location>
</feature>
<protein>
    <submittedName>
        <fullName evidence="2">Uncharacterized protein</fullName>
    </submittedName>
</protein>
<dbReference type="EMBL" id="JACJTU010000021">
    <property type="protein sequence ID" value="MBD2736434.1"/>
    <property type="molecule type" value="Genomic_DNA"/>
</dbReference>
<dbReference type="RefSeq" id="WP_190957070.1">
    <property type="nucleotide sequence ID" value="NZ_JACJTU010000021.1"/>
</dbReference>
<keyword evidence="3" id="KW-1185">Reference proteome</keyword>
<gene>
    <name evidence="2" type="ORF">H6H03_21505</name>
</gene>